<dbReference type="AlphaFoldDB" id="A0A4C1YL53"/>
<proteinExistence type="predicted"/>
<organism evidence="2 3">
    <name type="scientific">Eumeta variegata</name>
    <name type="common">Bagworm moth</name>
    <name type="synonym">Eumeta japonica</name>
    <dbReference type="NCBI Taxonomy" id="151549"/>
    <lineage>
        <taxon>Eukaryota</taxon>
        <taxon>Metazoa</taxon>
        <taxon>Ecdysozoa</taxon>
        <taxon>Arthropoda</taxon>
        <taxon>Hexapoda</taxon>
        <taxon>Insecta</taxon>
        <taxon>Pterygota</taxon>
        <taxon>Neoptera</taxon>
        <taxon>Endopterygota</taxon>
        <taxon>Lepidoptera</taxon>
        <taxon>Glossata</taxon>
        <taxon>Ditrysia</taxon>
        <taxon>Tineoidea</taxon>
        <taxon>Psychidae</taxon>
        <taxon>Oiketicinae</taxon>
        <taxon>Eumeta</taxon>
    </lineage>
</organism>
<evidence type="ECO:0000313" key="2">
    <source>
        <dbReference type="EMBL" id="GBP75065.1"/>
    </source>
</evidence>
<feature type="compositionally biased region" description="Basic and acidic residues" evidence="1">
    <location>
        <begin position="55"/>
        <end position="73"/>
    </location>
</feature>
<dbReference type="OrthoDB" id="10022108at2759"/>
<evidence type="ECO:0000313" key="3">
    <source>
        <dbReference type="Proteomes" id="UP000299102"/>
    </source>
</evidence>
<reference evidence="2 3" key="1">
    <citation type="journal article" date="2019" name="Commun. Biol.">
        <title>The bagworm genome reveals a unique fibroin gene that provides high tensile strength.</title>
        <authorList>
            <person name="Kono N."/>
            <person name="Nakamura H."/>
            <person name="Ohtoshi R."/>
            <person name="Tomita M."/>
            <person name="Numata K."/>
            <person name="Arakawa K."/>
        </authorList>
    </citation>
    <scope>NUCLEOTIDE SEQUENCE [LARGE SCALE GENOMIC DNA]</scope>
</reference>
<gene>
    <name evidence="2" type="ORF">EVAR_48745_1</name>
</gene>
<name>A0A4C1YL53_EUMVA</name>
<feature type="region of interest" description="Disordered" evidence="1">
    <location>
        <begin position="49"/>
        <end position="90"/>
    </location>
</feature>
<sequence>MEATPPAQHVGSLSIAPTGSAIGLNNGLGMFIINAFLCRQVNRHLGHTASSLPHKRVDKDTKLDKRDKRDKQRGVRPPRVTPAGRTERGVNTPAYINRATLRVRPANDKATKAAFFKIRSVCSVSGVKAEQPRKRALPGQCHNCQSYGHSSRHRRSTRLCPVQTEGPYGQLPWMPAFGFASVDLPHPSIFRVQVRDGGLIVASCPGVSRRGHDPDGSGGNGPSLVDPLIDICRSPVADTPARGQAPAGEGAPRRSRRGEEAQLLDTQPTAGGRRWWTPTGSRRHASQPGQYVSASRVLQPLLLQPLSGVDPVPTLDHPRARVTAHALSVRWGTGCEEVVSEGGRRAEQAAHAADRRWSTLVDADRIKAARIGDPRWRRSNRARLPTADQAIHASDGGSQAVRAASRPSPLLRFDHHPSSTSSLLLRLVFGLPSFNPQATCARH</sequence>
<comment type="caution">
    <text evidence="2">The sequence shown here is derived from an EMBL/GenBank/DDBJ whole genome shotgun (WGS) entry which is preliminary data.</text>
</comment>
<dbReference type="Proteomes" id="UP000299102">
    <property type="component" value="Unassembled WGS sequence"/>
</dbReference>
<protein>
    <submittedName>
        <fullName evidence="2">Uncharacterized protein</fullName>
    </submittedName>
</protein>
<accession>A0A4C1YL53</accession>
<feature type="region of interest" description="Disordered" evidence="1">
    <location>
        <begin position="208"/>
        <end position="289"/>
    </location>
</feature>
<dbReference type="EMBL" id="BGZK01001234">
    <property type="protein sequence ID" value="GBP75065.1"/>
    <property type="molecule type" value="Genomic_DNA"/>
</dbReference>
<keyword evidence="3" id="KW-1185">Reference proteome</keyword>
<evidence type="ECO:0000256" key="1">
    <source>
        <dbReference type="SAM" id="MobiDB-lite"/>
    </source>
</evidence>